<dbReference type="STRING" id="454130.A0A0U5G222"/>
<keyword evidence="2" id="KW-1185">Reference proteome</keyword>
<gene>
    <name evidence="1" type="ORF">ASPCAL06932</name>
</gene>
<dbReference type="Proteomes" id="UP000054771">
    <property type="component" value="Unassembled WGS sequence"/>
</dbReference>
<reference evidence="2" key="1">
    <citation type="journal article" date="2016" name="Genome Announc.">
        <title>Draft genome sequences of fungus Aspergillus calidoustus.</title>
        <authorList>
            <person name="Horn F."/>
            <person name="Linde J."/>
            <person name="Mattern D.J."/>
            <person name="Walther G."/>
            <person name="Guthke R."/>
            <person name="Scherlach K."/>
            <person name="Martin K."/>
            <person name="Brakhage A.A."/>
            <person name="Petzke L."/>
            <person name="Valiante V."/>
        </authorList>
    </citation>
    <scope>NUCLEOTIDE SEQUENCE [LARGE SCALE GENOMIC DNA]</scope>
    <source>
        <strain evidence="2">SF006504</strain>
    </source>
</reference>
<evidence type="ECO:0000313" key="1">
    <source>
        <dbReference type="EMBL" id="CEL05819.1"/>
    </source>
</evidence>
<accession>A0A0U5G222</accession>
<evidence type="ECO:0000313" key="2">
    <source>
        <dbReference type="Proteomes" id="UP000054771"/>
    </source>
</evidence>
<protein>
    <submittedName>
        <fullName evidence="1">Uncharacterized protein</fullName>
    </submittedName>
</protein>
<name>A0A0U5G222_ASPCI</name>
<sequence>MVRVTKPSKATRFNARILKKLQDAIASDPEVDLVTKLPTEYSTRLRSMRNSMKTDNNDRRLLMRLRQLRRFILSRG</sequence>
<organism evidence="1 2">
    <name type="scientific">Aspergillus calidoustus</name>
    <dbReference type="NCBI Taxonomy" id="454130"/>
    <lineage>
        <taxon>Eukaryota</taxon>
        <taxon>Fungi</taxon>
        <taxon>Dikarya</taxon>
        <taxon>Ascomycota</taxon>
        <taxon>Pezizomycotina</taxon>
        <taxon>Eurotiomycetes</taxon>
        <taxon>Eurotiomycetidae</taxon>
        <taxon>Eurotiales</taxon>
        <taxon>Aspergillaceae</taxon>
        <taxon>Aspergillus</taxon>
        <taxon>Aspergillus subgen. Nidulantes</taxon>
    </lineage>
</organism>
<dbReference type="OrthoDB" id="2906425at2759"/>
<proteinExistence type="predicted"/>
<dbReference type="EMBL" id="CDMC01000005">
    <property type="protein sequence ID" value="CEL05819.1"/>
    <property type="molecule type" value="Genomic_DNA"/>
</dbReference>
<dbReference type="AlphaFoldDB" id="A0A0U5G222"/>
<dbReference type="OMA" id="RSMRNSM"/>